<reference evidence="7" key="1">
    <citation type="journal article" date="2023" name="Mol. Biol. Evol.">
        <title>Third-Generation Sequencing Reveals the Adaptive Role of the Epigenome in Three Deep-Sea Polychaetes.</title>
        <authorList>
            <person name="Perez M."/>
            <person name="Aroh O."/>
            <person name="Sun Y."/>
            <person name="Lan Y."/>
            <person name="Juniper S.K."/>
            <person name="Young C.R."/>
            <person name="Angers B."/>
            <person name="Qian P.Y."/>
        </authorList>
    </citation>
    <scope>NUCLEOTIDE SEQUENCE</scope>
    <source>
        <strain evidence="7">R07B-5</strain>
    </source>
</reference>
<keyword evidence="4" id="KW-0418">Kinase</keyword>
<evidence type="ECO:0000256" key="2">
    <source>
        <dbReference type="ARBA" id="ARBA00022679"/>
    </source>
</evidence>
<evidence type="ECO:0000256" key="1">
    <source>
        <dbReference type="ARBA" id="ARBA00022527"/>
    </source>
</evidence>
<dbReference type="GO" id="GO:0005524">
    <property type="term" value="F:ATP binding"/>
    <property type="evidence" value="ECO:0007669"/>
    <property type="project" value="UniProtKB-KW"/>
</dbReference>
<dbReference type="AlphaFoldDB" id="A0AAD9K8L8"/>
<dbReference type="CDD" id="cd05117">
    <property type="entry name" value="STKc_CAMK"/>
    <property type="match status" value="1"/>
</dbReference>
<proteinExistence type="predicted"/>
<evidence type="ECO:0000259" key="6">
    <source>
        <dbReference type="PROSITE" id="PS50011"/>
    </source>
</evidence>
<organism evidence="7 8">
    <name type="scientific">Ridgeia piscesae</name>
    <name type="common">Tubeworm</name>
    <dbReference type="NCBI Taxonomy" id="27915"/>
    <lineage>
        <taxon>Eukaryota</taxon>
        <taxon>Metazoa</taxon>
        <taxon>Spiralia</taxon>
        <taxon>Lophotrochozoa</taxon>
        <taxon>Annelida</taxon>
        <taxon>Polychaeta</taxon>
        <taxon>Sedentaria</taxon>
        <taxon>Canalipalpata</taxon>
        <taxon>Sabellida</taxon>
        <taxon>Siboglinidae</taxon>
        <taxon>Ridgeia</taxon>
    </lineage>
</organism>
<dbReference type="InterPro" id="IPR011009">
    <property type="entry name" value="Kinase-like_dom_sf"/>
</dbReference>
<evidence type="ECO:0000313" key="8">
    <source>
        <dbReference type="Proteomes" id="UP001209878"/>
    </source>
</evidence>
<evidence type="ECO:0000256" key="3">
    <source>
        <dbReference type="ARBA" id="ARBA00022741"/>
    </source>
</evidence>
<keyword evidence="3" id="KW-0547">Nucleotide-binding</keyword>
<keyword evidence="5" id="KW-0067">ATP-binding</keyword>
<dbReference type="GO" id="GO:0004674">
    <property type="term" value="F:protein serine/threonine kinase activity"/>
    <property type="evidence" value="ECO:0007669"/>
    <property type="project" value="UniProtKB-KW"/>
</dbReference>
<dbReference type="Gene3D" id="1.10.510.10">
    <property type="entry name" value="Transferase(Phosphotransferase) domain 1"/>
    <property type="match status" value="1"/>
</dbReference>
<dbReference type="PANTHER" id="PTHR24347">
    <property type="entry name" value="SERINE/THREONINE-PROTEIN KINASE"/>
    <property type="match status" value="1"/>
</dbReference>
<dbReference type="InterPro" id="IPR000719">
    <property type="entry name" value="Prot_kinase_dom"/>
</dbReference>
<evidence type="ECO:0000313" key="7">
    <source>
        <dbReference type="EMBL" id="KAK2166756.1"/>
    </source>
</evidence>
<dbReference type="InterPro" id="IPR008271">
    <property type="entry name" value="Ser/Thr_kinase_AS"/>
</dbReference>
<dbReference type="PROSITE" id="PS50011">
    <property type="entry name" value="PROTEIN_KINASE_DOM"/>
    <property type="match status" value="1"/>
</dbReference>
<dbReference type="Pfam" id="PF00069">
    <property type="entry name" value="Pkinase"/>
    <property type="match status" value="1"/>
</dbReference>
<evidence type="ECO:0000256" key="4">
    <source>
        <dbReference type="ARBA" id="ARBA00022777"/>
    </source>
</evidence>
<feature type="domain" description="Protein kinase" evidence="6">
    <location>
        <begin position="23"/>
        <end position="278"/>
    </location>
</feature>
<dbReference type="SMART" id="SM00220">
    <property type="entry name" value="S_TKc"/>
    <property type="match status" value="1"/>
</dbReference>
<comment type="caution">
    <text evidence="7">The sequence shown here is derived from an EMBL/GenBank/DDBJ whole genome shotgun (WGS) entry which is preliminary data.</text>
</comment>
<keyword evidence="2" id="KW-0808">Transferase</keyword>
<dbReference type="EMBL" id="JAODUO010001304">
    <property type="protein sequence ID" value="KAK2166756.1"/>
    <property type="molecule type" value="Genomic_DNA"/>
</dbReference>
<name>A0AAD9K8L8_RIDPI</name>
<evidence type="ECO:0000256" key="5">
    <source>
        <dbReference type="ARBA" id="ARBA00022840"/>
    </source>
</evidence>
<protein>
    <recommendedName>
        <fullName evidence="6">Protein kinase domain-containing protein</fullName>
    </recommendedName>
</protein>
<dbReference type="PROSITE" id="PS00108">
    <property type="entry name" value="PROTEIN_KINASE_ST"/>
    <property type="match status" value="1"/>
</dbReference>
<keyword evidence="8" id="KW-1185">Reference proteome</keyword>
<dbReference type="SUPFAM" id="SSF56112">
    <property type="entry name" value="Protein kinase-like (PK-like)"/>
    <property type="match status" value="1"/>
</dbReference>
<sequence length="339" mass="38040">MSSPGNVYWVAQSEKVKKFDATYIRGRLLGEGSTCKVYECRQRGSDSRWAVKIMEKKTQSSTSFALAEIGTLLNLNHTNVIRMKEVFETESQLHIVLELVTGGELFERIVTIGSYTEKDAAFCVRHILEGLKYLHDNDIVHRDLKPENLLYKDESENSVLKIADFGLATISNNHVLLQTVCGTPGYCAPEVLKSTSYGKAVDIWAVGVIIYILLCGYEPFYDENQSKLFKKILKCDYVFHKDCWSDISENAKDLISRMLVLNPAKRLTAGQALKHRWVQGSGAKSDNLTDTVTKIKEFNGRRKLKGVVNAVMAFQISKLSMLTNPSSDHQETAEVGTAQ</sequence>
<keyword evidence="1" id="KW-0723">Serine/threonine-protein kinase</keyword>
<accession>A0AAD9K8L8</accession>
<gene>
    <name evidence="7" type="ORF">NP493_1303g00033</name>
</gene>
<dbReference type="Gene3D" id="3.30.200.20">
    <property type="entry name" value="Phosphorylase Kinase, domain 1"/>
    <property type="match status" value="1"/>
</dbReference>
<dbReference type="Proteomes" id="UP001209878">
    <property type="component" value="Unassembled WGS sequence"/>
</dbReference>
<dbReference type="FunFam" id="1.10.510.10:FF:000026">
    <property type="entry name" value="Calcium/calmodulin-dependent protein kinase type 1"/>
    <property type="match status" value="1"/>
</dbReference>